<keyword evidence="4" id="KW-0949">S-adenosyl-L-methionine</keyword>
<evidence type="ECO:0000313" key="5">
    <source>
        <dbReference type="EMBL" id="SVC67890.1"/>
    </source>
</evidence>
<dbReference type="Pfam" id="PF00145">
    <property type="entry name" value="DNA_methylase"/>
    <property type="match status" value="1"/>
</dbReference>
<dbReference type="PRINTS" id="PR00105">
    <property type="entry name" value="C5METTRFRASE"/>
</dbReference>
<evidence type="ECO:0000256" key="4">
    <source>
        <dbReference type="ARBA" id="ARBA00022691"/>
    </source>
</evidence>
<dbReference type="Gene3D" id="3.90.120.10">
    <property type="entry name" value="DNA Methylase, subunit A, domain 2"/>
    <property type="match status" value="1"/>
</dbReference>
<dbReference type="PANTHER" id="PTHR10629:SF52">
    <property type="entry name" value="DNA (CYTOSINE-5)-METHYLTRANSFERASE 1"/>
    <property type="match status" value="1"/>
</dbReference>
<proteinExistence type="predicted"/>
<dbReference type="GO" id="GO:0003886">
    <property type="term" value="F:DNA (cytosine-5-)-methyltransferase activity"/>
    <property type="evidence" value="ECO:0007669"/>
    <property type="project" value="UniProtKB-EC"/>
</dbReference>
<dbReference type="PANTHER" id="PTHR10629">
    <property type="entry name" value="CYTOSINE-SPECIFIC METHYLTRANSFERASE"/>
    <property type="match status" value="1"/>
</dbReference>
<gene>
    <name evidence="5" type="ORF">METZ01_LOCUS320744</name>
</gene>
<evidence type="ECO:0000256" key="1">
    <source>
        <dbReference type="ARBA" id="ARBA00011975"/>
    </source>
</evidence>
<organism evidence="5">
    <name type="scientific">marine metagenome</name>
    <dbReference type="NCBI Taxonomy" id="408172"/>
    <lineage>
        <taxon>unclassified sequences</taxon>
        <taxon>metagenomes</taxon>
        <taxon>ecological metagenomes</taxon>
    </lineage>
</organism>
<sequence length="359" mass="40582">RGIEDPRGILFERYVEIVEELRPKGFLYENVYGLVGAQDGEPWRLIKEGFKGAGYKLFHRILDSADYGAPQHRERLIMVGVQSGEFKFPRPTHGPDSTGDRPHFSAGDALLHLPNQQLDDTPFGGTWGHLLPDIPPGLNYSFYTSKLGHPNPVFAWRSKFSDFLYKADPERPVRTIKAQGGKYTGPLHWDNRHFNANELKLLQTFPEDFVLIGSEAVQRAVIGNSVPPLLSRVLGESVMVQIFNSENTQGLTWLGEDEKLSFRSLKRQRTKYYAQKALEAHSESVQNALPIGFTPDMRSSIRFQLERRVNLVERGDREIVGNQWMVEIKGSGRAPSSSDDVLQLHIANSTGWDELKGKI</sequence>
<dbReference type="GO" id="GO:0003677">
    <property type="term" value="F:DNA binding"/>
    <property type="evidence" value="ECO:0007669"/>
    <property type="project" value="TreeGrafter"/>
</dbReference>
<feature type="non-terminal residue" evidence="5">
    <location>
        <position position="359"/>
    </location>
</feature>
<dbReference type="AlphaFoldDB" id="A0A382P4W6"/>
<dbReference type="InterPro" id="IPR050390">
    <property type="entry name" value="C5-Methyltransferase"/>
</dbReference>
<keyword evidence="3" id="KW-0808">Transferase</keyword>
<dbReference type="GO" id="GO:0032259">
    <property type="term" value="P:methylation"/>
    <property type="evidence" value="ECO:0007669"/>
    <property type="project" value="UniProtKB-KW"/>
</dbReference>
<keyword evidence="2" id="KW-0489">Methyltransferase</keyword>
<reference evidence="5" key="1">
    <citation type="submission" date="2018-05" db="EMBL/GenBank/DDBJ databases">
        <authorList>
            <person name="Lanie J.A."/>
            <person name="Ng W.-L."/>
            <person name="Kazmierczak K.M."/>
            <person name="Andrzejewski T.M."/>
            <person name="Davidsen T.M."/>
            <person name="Wayne K.J."/>
            <person name="Tettelin H."/>
            <person name="Glass J.I."/>
            <person name="Rusch D."/>
            <person name="Podicherti R."/>
            <person name="Tsui H.-C.T."/>
            <person name="Winkler M.E."/>
        </authorList>
    </citation>
    <scope>NUCLEOTIDE SEQUENCE</scope>
</reference>
<feature type="non-terminal residue" evidence="5">
    <location>
        <position position="1"/>
    </location>
</feature>
<dbReference type="InterPro" id="IPR029063">
    <property type="entry name" value="SAM-dependent_MTases_sf"/>
</dbReference>
<dbReference type="EC" id="2.1.1.37" evidence="1"/>
<dbReference type="Gene3D" id="3.40.50.150">
    <property type="entry name" value="Vaccinia Virus protein VP39"/>
    <property type="match status" value="1"/>
</dbReference>
<dbReference type="InterPro" id="IPR001525">
    <property type="entry name" value="C5_MeTfrase"/>
</dbReference>
<dbReference type="SUPFAM" id="SSF53335">
    <property type="entry name" value="S-adenosyl-L-methionine-dependent methyltransferases"/>
    <property type="match status" value="1"/>
</dbReference>
<protein>
    <recommendedName>
        <fullName evidence="1">DNA (cytosine-5-)-methyltransferase</fullName>
        <ecNumber evidence="1">2.1.1.37</ecNumber>
    </recommendedName>
</protein>
<name>A0A382P4W6_9ZZZZ</name>
<evidence type="ECO:0000256" key="2">
    <source>
        <dbReference type="ARBA" id="ARBA00022603"/>
    </source>
</evidence>
<accession>A0A382P4W6</accession>
<dbReference type="PROSITE" id="PS51679">
    <property type="entry name" value="SAM_MT_C5"/>
    <property type="match status" value="1"/>
</dbReference>
<dbReference type="GO" id="GO:0044027">
    <property type="term" value="P:negative regulation of gene expression via chromosomal CpG island methylation"/>
    <property type="evidence" value="ECO:0007669"/>
    <property type="project" value="TreeGrafter"/>
</dbReference>
<dbReference type="EMBL" id="UINC01104607">
    <property type="protein sequence ID" value="SVC67890.1"/>
    <property type="molecule type" value="Genomic_DNA"/>
</dbReference>
<evidence type="ECO:0000256" key="3">
    <source>
        <dbReference type="ARBA" id="ARBA00022679"/>
    </source>
</evidence>